<dbReference type="PROSITE" id="PS50262">
    <property type="entry name" value="G_PROTEIN_RECEP_F1_2"/>
    <property type="match status" value="1"/>
</dbReference>
<feature type="transmembrane region" description="Helical" evidence="5">
    <location>
        <begin position="261"/>
        <end position="287"/>
    </location>
</feature>
<feature type="transmembrane region" description="Helical" evidence="5">
    <location>
        <begin position="81"/>
        <end position="102"/>
    </location>
</feature>
<gene>
    <name evidence="7" type="ORF">MN116_001064</name>
</gene>
<dbReference type="Proteomes" id="UP001292079">
    <property type="component" value="Unassembled WGS sequence"/>
</dbReference>
<dbReference type="AlphaFoldDB" id="A0AAE2D938"/>
<proteinExistence type="predicted"/>
<feature type="transmembrane region" description="Helical" evidence="5">
    <location>
        <begin position="168"/>
        <end position="189"/>
    </location>
</feature>
<evidence type="ECO:0000259" key="6">
    <source>
        <dbReference type="PROSITE" id="PS50262"/>
    </source>
</evidence>
<keyword evidence="3 5" id="KW-1133">Transmembrane helix</keyword>
<feature type="domain" description="G-protein coupled receptors family 1 profile" evidence="6">
    <location>
        <begin position="60"/>
        <end position="325"/>
    </location>
</feature>
<evidence type="ECO:0000256" key="1">
    <source>
        <dbReference type="ARBA" id="ARBA00004370"/>
    </source>
</evidence>
<reference evidence="7" key="1">
    <citation type="submission" date="2022-04" db="EMBL/GenBank/DDBJ databases">
        <authorList>
            <person name="Xu L."/>
            <person name="Lv Z."/>
        </authorList>
    </citation>
    <scope>NUCLEOTIDE SEQUENCE</scope>
    <source>
        <strain evidence="7">LV_2022a</strain>
    </source>
</reference>
<evidence type="ECO:0000313" key="8">
    <source>
        <dbReference type="Proteomes" id="UP001292079"/>
    </source>
</evidence>
<protein>
    <recommendedName>
        <fullName evidence="6">G-protein coupled receptors family 1 profile domain-containing protein</fullName>
    </recommendedName>
</protein>
<comment type="caution">
    <text evidence="7">The sequence shown here is derived from an EMBL/GenBank/DDBJ whole genome shotgun (WGS) entry which is preliminary data.</text>
</comment>
<feature type="transmembrane region" description="Helical" evidence="5">
    <location>
        <begin position="48"/>
        <end position="69"/>
    </location>
</feature>
<comment type="subcellular location">
    <subcellularLocation>
        <location evidence="1">Membrane</location>
    </subcellularLocation>
</comment>
<evidence type="ECO:0000256" key="2">
    <source>
        <dbReference type="ARBA" id="ARBA00022692"/>
    </source>
</evidence>
<evidence type="ECO:0000256" key="4">
    <source>
        <dbReference type="ARBA" id="ARBA00023136"/>
    </source>
</evidence>
<sequence>MGYNITTWPFRENPWSTKVTCNRSTVNWTDDDYATCTASTLLGFISAYILPEFLILSFIINITLTTVLISSKRKTRSSIYFIGSSISNILVSMTYGLFWYYLTKGLPYATNGDKYFFLFYVSDNSCRFFRFWHSFSSNLMCNFLLFAAIDRFLTIYFPIRFSNLPKKFAWYAFIVVCLTSLLMTMPLPIVSRILVIQDKLHCWVPPENLYFLFYNSIVTNMGSLQLFMTIILNIMFFIYIRKQMKKMQTVKTITSSDRKQVHGLTFQIIFSISYAVFGVPLSVVYIINRATLLGFISANANLYQNIGDIIWNLFFCRSLFDIVLSYFYFRPVREACLLVYGYFRKSTNNNYVPNSRYSTNY</sequence>
<feature type="transmembrane region" description="Helical" evidence="5">
    <location>
        <begin position="209"/>
        <end position="240"/>
    </location>
</feature>
<feature type="transmembrane region" description="Helical" evidence="5">
    <location>
        <begin position="135"/>
        <end position="156"/>
    </location>
</feature>
<dbReference type="Gene3D" id="1.20.1070.10">
    <property type="entry name" value="Rhodopsin 7-helix transmembrane proteins"/>
    <property type="match status" value="1"/>
</dbReference>
<dbReference type="InterPro" id="IPR017452">
    <property type="entry name" value="GPCR_Rhodpsn_7TM"/>
</dbReference>
<dbReference type="EMBL" id="JALJAT010000001">
    <property type="protein sequence ID" value="KAK4475809.1"/>
    <property type="molecule type" value="Genomic_DNA"/>
</dbReference>
<name>A0AAE2D938_SCHME</name>
<organism evidence="7 8">
    <name type="scientific">Schistosoma mekongi</name>
    <name type="common">Parasitic worm</name>
    <dbReference type="NCBI Taxonomy" id="38744"/>
    <lineage>
        <taxon>Eukaryota</taxon>
        <taxon>Metazoa</taxon>
        <taxon>Spiralia</taxon>
        <taxon>Lophotrochozoa</taxon>
        <taxon>Platyhelminthes</taxon>
        <taxon>Trematoda</taxon>
        <taxon>Digenea</taxon>
        <taxon>Strigeidida</taxon>
        <taxon>Schistosomatoidea</taxon>
        <taxon>Schistosomatidae</taxon>
        <taxon>Schistosoma</taxon>
    </lineage>
</organism>
<dbReference type="GO" id="GO:0004930">
    <property type="term" value="F:G protein-coupled receptor activity"/>
    <property type="evidence" value="ECO:0007669"/>
    <property type="project" value="InterPro"/>
</dbReference>
<keyword evidence="2 5" id="KW-0812">Transmembrane</keyword>
<feature type="transmembrane region" description="Helical" evidence="5">
    <location>
        <begin position="309"/>
        <end position="329"/>
    </location>
</feature>
<dbReference type="SUPFAM" id="SSF81321">
    <property type="entry name" value="Family A G protein-coupled receptor-like"/>
    <property type="match status" value="1"/>
</dbReference>
<dbReference type="GO" id="GO:0016020">
    <property type="term" value="C:membrane"/>
    <property type="evidence" value="ECO:0007669"/>
    <property type="project" value="UniProtKB-SubCell"/>
</dbReference>
<reference evidence="7" key="2">
    <citation type="journal article" date="2023" name="Infect Dis Poverty">
        <title>Chromosome-scale genome of the human blood fluke Schistosoma mekongi and its implications for public health.</title>
        <authorList>
            <person name="Zhou M."/>
            <person name="Xu L."/>
            <person name="Xu D."/>
            <person name="Chen W."/>
            <person name="Khan J."/>
            <person name="Hu Y."/>
            <person name="Huang H."/>
            <person name="Wei H."/>
            <person name="Zhang Y."/>
            <person name="Chusongsang P."/>
            <person name="Tanasarnprasert K."/>
            <person name="Hu X."/>
            <person name="Limpanont Y."/>
            <person name="Lv Z."/>
        </authorList>
    </citation>
    <scope>NUCLEOTIDE SEQUENCE</scope>
    <source>
        <strain evidence="7">LV_2022a</strain>
    </source>
</reference>
<evidence type="ECO:0000313" key="7">
    <source>
        <dbReference type="EMBL" id="KAK4475809.1"/>
    </source>
</evidence>
<evidence type="ECO:0000256" key="3">
    <source>
        <dbReference type="ARBA" id="ARBA00022989"/>
    </source>
</evidence>
<accession>A0AAE2D938</accession>
<dbReference type="Pfam" id="PF00001">
    <property type="entry name" value="7tm_1"/>
    <property type="match status" value="1"/>
</dbReference>
<dbReference type="InterPro" id="IPR000276">
    <property type="entry name" value="GPCR_Rhodpsn"/>
</dbReference>
<evidence type="ECO:0000256" key="5">
    <source>
        <dbReference type="SAM" id="Phobius"/>
    </source>
</evidence>
<keyword evidence="4 5" id="KW-0472">Membrane</keyword>
<keyword evidence="8" id="KW-1185">Reference proteome</keyword>